<keyword evidence="4" id="KW-0862">Zinc</keyword>
<keyword evidence="11" id="KW-1185">Reference proteome</keyword>
<keyword evidence="6" id="KW-0804">Transcription</keyword>
<sequence>MAPNKKSKVWKYFEKTDDKTARCKLCQKCIRTSGNTTNLMGHIKNVHKALNLELKNINHVKKNSDSDLSSSSTSTKDMKEVNECTSTSSLNPKPSILNAVPDQTIDIDCDTELFSKRLKTQKSIKNSFEEIYSYTSTTGDKAKQINNAILYMICKDNQPFSMVEYEGFKNLLKITAPHYKIPSRTTVTQWLDEKYDVLSTILKC</sequence>
<dbReference type="EMBL" id="JAIFRP010000497">
    <property type="protein sequence ID" value="KAK2578239.1"/>
    <property type="molecule type" value="Genomic_DNA"/>
</dbReference>
<dbReference type="SMART" id="SM00614">
    <property type="entry name" value="ZnF_BED"/>
    <property type="match status" value="1"/>
</dbReference>
<evidence type="ECO:0000256" key="4">
    <source>
        <dbReference type="ARBA" id="ARBA00022833"/>
    </source>
</evidence>
<organism evidence="10 11">
    <name type="scientific">Odynerus spinipes</name>
    <dbReference type="NCBI Taxonomy" id="1348599"/>
    <lineage>
        <taxon>Eukaryota</taxon>
        <taxon>Metazoa</taxon>
        <taxon>Ecdysozoa</taxon>
        <taxon>Arthropoda</taxon>
        <taxon>Hexapoda</taxon>
        <taxon>Insecta</taxon>
        <taxon>Pterygota</taxon>
        <taxon>Neoptera</taxon>
        <taxon>Endopterygota</taxon>
        <taxon>Hymenoptera</taxon>
        <taxon>Apocrita</taxon>
        <taxon>Aculeata</taxon>
        <taxon>Vespoidea</taxon>
        <taxon>Vespidae</taxon>
        <taxon>Eumeninae</taxon>
        <taxon>Odynerus</taxon>
    </lineage>
</organism>
<feature type="domain" description="BED-type" evidence="9">
    <location>
        <begin position="4"/>
        <end position="54"/>
    </location>
</feature>
<keyword evidence="5" id="KW-0805">Transcription regulation</keyword>
<accession>A0AAD9VKW5</accession>
<dbReference type="PANTHER" id="PTHR46481">
    <property type="entry name" value="ZINC FINGER BED DOMAIN-CONTAINING PROTEIN 4"/>
    <property type="match status" value="1"/>
</dbReference>
<dbReference type="GO" id="GO:0009791">
    <property type="term" value="P:post-embryonic development"/>
    <property type="evidence" value="ECO:0007669"/>
    <property type="project" value="UniProtKB-ARBA"/>
</dbReference>
<dbReference type="SUPFAM" id="SSF57667">
    <property type="entry name" value="beta-beta-alpha zinc fingers"/>
    <property type="match status" value="1"/>
</dbReference>
<name>A0AAD9VKW5_9HYME</name>
<dbReference type="Gene3D" id="1.10.10.1070">
    <property type="entry name" value="Zinc finger, BED domain-containing"/>
    <property type="match status" value="1"/>
</dbReference>
<comment type="caution">
    <text evidence="10">The sequence shown here is derived from an EMBL/GenBank/DDBJ whole genome shotgun (WGS) entry which is preliminary data.</text>
</comment>
<dbReference type="PANTHER" id="PTHR46481:SF10">
    <property type="entry name" value="ZINC FINGER BED DOMAIN-CONTAINING PROTEIN 39"/>
    <property type="match status" value="1"/>
</dbReference>
<dbReference type="InterPro" id="IPR052035">
    <property type="entry name" value="ZnF_BED_domain_contain"/>
</dbReference>
<protein>
    <recommendedName>
        <fullName evidence="9">BED-type domain-containing protein</fullName>
    </recommendedName>
</protein>
<reference evidence="10" key="1">
    <citation type="submission" date="2021-08" db="EMBL/GenBank/DDBJ databases">
        <authorList>
            <person name="Misof B."/>
            <person name="Oliver O."/>
            <person name="Podsiadlowski L."/>
            <person name="Donath A."/>
            <person name="Peters R."/>
            <person name="Mayer C."/>
            <person name="Rust J."/>
            <person name="Gunkel S."/>
            <person name="Lesny P."/>
            <person name="Martin S."/>
            <person name="Oeyen J.P."/>
            <person name="Petersen M."/>
            <person name="Panagiotis P."/>
            <person name="Wilbrandt J."/>
            <person name="Tanja T."/>
        </authorList>
    </citation>
    <scope>NUCLEOTIDE SEQUENCE</scope>
    <source>
        <strain evidence="10">GBR_01_08_01A</strain>
        <tissue evidence="10">Thorax + abdomen</tissue>
    </source>
</reference>
<keyword evidence="3 8" id="KW-0863">Zinc-finger</keyword>
<dbReference type="Pfam" id="PF02892">
    <property type="entry name" value="zf-BED"/>
    <property type="match status" value="1"/>
</dbReference>
<dbReference type="PROSITE" id="PS50808">
    <property type="entry name" value="ZF_BED"/>
    <property type="match status" value="1"/>
</dbReference>
<evidence type="ECO:0000313" key="10">
    <source>
        <dbReference type="EMBL" id="KAK2578239.1"/>
    </source>
</evidence>
<proteinExistence type="predicted"/>
<comment type="subcellular location">
    <subcellularLocation>
        <location evidence="1">Nucleus</location>
    </subcellularLocation>
</comment>
<evidence type="ECO:0000256" key="7">
    <source>
        <dbReference type="ARBA" id="ARBA00023242"/>
    </source>
</evidence>
<evidence type="ECO:0000256" key="3">
    <source>
        <dbReference type="ARBA" id="ARBA00022771"/>
    </source>
</evidence>
<dbReference type="InterPro" id="IPR003656">
    <property type="entry name" value="Znf_BED"/>
</dbReference>
<evidence type="ECO:0000256" key="1">
    <source>
        <dbReference type="ARBA" id="ARBA00004123"/>
    </source>
</evidence>
<evidence type="ECO:0000256" key="6">
    <source>
        <dbReference type="ARBA" id="ARBA00023163"/>
    </source>
</evidence>
<evidence type="ECO:0000256" key="5">
    <source>
        <dbReference type="ARBA" id="ARBA00023015"/>
    </source>
</evidence>
<dbReference type="Proteomes" id="UP001258017">
    <property type="component" value="Unassembled WGS sequence"/>
</dbReference>
<dbReference type="InterPro" id="IPR036236">
    <property type="entry name" value="Znf_C2H2_sf"/>
</dbReference>
<evidence type="ECO:0000259" key="9">
    <source>
        <dbReference type="PROSITE" id="PS50808"/>
    </source>
</evidence>
<reference evidence="10" key="2">
    <citation type="journal article" date="2023" name="Commun. Biol.">
        <title>Intrasexual cuticular hydrocarbon dimorphism in a wasp sheds light on hydrocarbon biosynthesis genes in Hymenoptera.</title>
        <authorList>
            <person name="Moris V.C."/>
            <person name="Podsiadlowski L."/>
            <person name="Martin S."/>
            <person name="Oeyen J.P."/>
            <person name="Donath A."/>
            <person name="Petersen M."/>
            <person name="Wilbrandt J."/>
            <person name="Misof B."/>
            <person name="Liedtke D."/>
            <person name="Thamm M."/>
            <person name="Scheiner R."/>
            <person name="Schmitt T."/>
            <person name="Niehuis O."/>
        </authorList>
    </citation>
    <scope>NUCLEOTIDE SEQUENCE</scope>
    <source>
        <strain evidence="10">GBR_01_08_01A</strain>
    </source>
</reference>
<keyword evidence="7" id="KW-0539">Nucleus</keyword>
<evidence type="ECO:0000256" key="2">
    <source>
        <dbReference type="ARBA" id="ARBA00022723"/>
    </source>
</evidence>
<evidence type="ECO:0000313" key="11">
    <source>
        <dbReference type="Proteomes" id="UP001258017"/>
    </source>
</evidence>
<dbReference type="GO" id="GO:0008270">
    <property type="term" value="F:zinc ion binding"/>
    <property type="evidence" value="ECO:0007669"/>
    <property type="project" value="UniProtKB-KW"/>
</dbReference>
<keyword evidence="2" id="KW-0479">Metal-binding</keyword>
<dbReference type="GO" id="GO:0003677">
    <property type="term" value="F:DNA binding"/>
    <property type="evidence" value="ECO:0007669"/>
    <property type="project" value="InterPro"/>
</dbReference>
<evidence type="ECO:0000256" key="8">
    <source>
        <dbReference type="PROSITE-ProRule" id="PRU00027"/>
    </source>
</evidence>
<dbReference type="SUPFAM" id="SSF140996">
    <property type="entry name" value="Hermes dimerisation domain"/>
    <property type="match status" value="1"/>
</dbReference>
<gene>
    <name evidence="10" type="ORF">KPH14_000767</name>
</gene>
<dbReference type="AlphaFoldDB" id="A0AAD9VKW5"/>
<dbReference type="GO" id="GO:0005634">
    <property type="term" value="C:nucleus"/>
    <property type="evidence" value="ECO:0007669"/>
    <property type="project" value="UniProtKB-SubCell"/>
</dbReference>